<dbReference type="SUPFAM" id="SSF111369">
    <property type="entry name" value="HlyD-like secretion proteins"/>
    <property type="match status" value="2"/>
</dbReference>
<dbReference type="Gene3D" id="2.40.30.170">
    <property type="match status" value="1"/>
</dbReference>
<dbReference type="Gene3D" id="1.10.287.470">
    <property type="entry name" value="Helix hairpin bin"/>
    <property type="match status" value="2"/>
</dbReference>
<keyword evidence="6" id="KW-1185">Reference proteome</keyword>
<dbReference type="InterPro" id="IPR059052">
    <property type="entry name" value="HH_YbhG-like"/>
</dbReference>
<feature type="domain" description="YbhG-like alpha-helical hairpin" evidence="3">
    <location>
        <begin position="143"/>
        <end position="238"/>
    </location>
</feature>
<dbReference type="RefSeq" id="WP_096466540.1">
    <property type="nucleotide sequence ID" value="NZ_AP017312.1"/>
</dbReference>
<evidence type="ECO:0000259" key="3">
    <source>
        <dbReference type="Pfam" id="PF25881"/>
    </source>
</evidence>
<evidence type="ECO:0000259" key="4">
    <source>
        <dbReference type="Pfam" id="PF25954"/>
    </source>
</evidence>
<dbReference type="PROSITE" id="PS51257">
    <property type="entry name" value="PROKAR_LIPOPROTEIN"/>
    <property type="match status" value="1"/>
</dbReference>
<evidence type="ECO:0000313" key="6">
    <source>
        <dbReference type="Proteomes" id="UP000217696"/>
    </source>
</evidence>
<dbReference type="EMBL" id="AP017312">
    <property type="protein sequence ID" value="BAU28840.1"/>
    <property type="molecule type" value="Genomic_DNA"/>
</dbReference>
<accession>A0A0U4WJZ4</accession>
<sequence>MNKSRFIASGLLLLVTLTGCDTAKPASLAMTGNAKAADAQSIPGKTSYSGRLTAVVETAIVSRVSGRVSGVHKDVGDTVNPGDVLVTLEQTDLAAQLNSARADLAAAEAKYAEIKRGTRAEEVRAAQAAYEQAYERYLEAKKGKRPEEIAKLETGVLDAKTALDAASVKWNRAKQLYNQGALAKQPYEDAELALKQADARYANAKSDLALARAGSTPENLRALAATAEQMKALLTKAENGAIPEVKAQAAAVVDKSRALVDAQTYNLANSTIKSPSKGIVATKTVQTGELASPAQPLMTIINLDEMYVSTSVPEQELLHIKTGQHASVRVESLQQTFSGAIKSISPKAEPDTNKFTVNVLLANPNHTLRSGMTGIITFTTP</sequence>
<keyword evidence="2" id="KW-0175">Coiled coil</keyword>
<name>A0A0U4WJZ4_9BACL</name>
<dbReference type="InterPro" id="IPR058792">
    <property type="entry name" value="Beta-barrel_RND_2"/>
</dbReference>
<dbReference type="Gene3D" id="2.40.50.100">
    <property type="match status" value="1"/>
</dbReference>
<gene>
    <name evidence="5" type="primary">emrK_4</name>
    <name evidence="5" type="ORF">CB4_03017</name>
</gene>
<dbReference type="Pfam" id="PF25954">
    <property type="entry name" value="Beta-barrel_RND_2"/>
    <property type="match status" value="1"/>
</dbReference>
<evidence type="ECO:0000256" key="2">
    <source>
        <dbReference type="ARBA" id="ARBA00023054"/>
    </source>
</evidence>
<dbReference type="InterPro" id="IPR050465">
    <property type="entry name" value="UPF0194_transport"/>
</dbReference>
<evidence type="ECO:0000313" key="5">
    <source>
        <dbReference type="EMBL" id="BAU28840.1"/>
    </source>
</evidence>
<dbReference type="Proteomes" id="UP000217696">
    <property type="component" value="Chromosome"/>
</dbReference>
<proteinExistence type="predicted"/>
<dbReference type="OrthoDB" id="9810430at2"/>
<dbReference type="PANTHER" id="PTHR32347">
    <property type="entry name" value="EFFLUX SYSTEM COMPONENT YKNX-RELATED"/>
    <property type="match status" value="1"/>
</dbReference>
<evidence type="ECO:0000256" key="1">
    <source>
        <dbReference type="ARBA" id="ARBA00004196"/>
    </source>
</evidence>
<reference evidence="5 6" key="1">
    <citation type="submission" date="2015-12" db="EMBL/GenBank/DDBJ databases">
        <title>Genome sequence of Aneurinibacillus soli.</title>
        <authorList>
            <person name="Lee J.S."/>
            <person name="Lee K.C."/>
            <person name="Kim K.K."/>
            <person name="Lee B.W."/>
        </authorList>
    </citation>
    <scope>NUCLEOTIDE SEQUENCE [LARGE SCALE GENOMIC DNA]</scope>
    <source>
        <strain evidence="5 6">CB4</strain>
    </source>
</reference>
<comment type="subcellular location">
    <subcellularLocation>
        <location evidence="1">Cell envelope</location>
    </subcellularLocation>
</comment>
<dbReference type="Pfam" id="PF25881">
    <property type="entry name" value="HH_YBHG"/>
    <property type="match status" value="1"/>
</dbReference>
<protein>
    <submittedName>
        <fullName evidence="5">Putative multidrug resistance protein EmrK</fullName>
    </submittedName>
</protein>
<organism evidence="5 6">
    <name type="scientific">Aneurinibacillus soli</name>
    <dbReference type="NCBI Taxonomy" id="1500254"/>
    <lineage>
        <taxon>Bacteria</taxon>
        <taxon>Bacillati</taxon>
        <taxon>Bacillota</taxon>
        <taxon>Bacilli</taxon>
        <taxon>Bacillales</taxon>
        <taxon>Paenibacillaceae</taxon>
        <taxon>Aneurinibacillus group</taxon>
        <taxon>Aneurinibacillus</taxon>
    </lineage>
</organism>
<dbReference type="AlphaFoldDB" id="A0A0U4WJZ4"/>
<dbReference type="GO" id="GO:0030313">
    <property type="term" value="C:cell envelope"/>
    <property type="evidence" value="ECO:0007669"/>
    <property type="project" value="UniProtKB-SubCell"/>
</dbReference>
<dbReference type="KEGG" id="asoc:CB4_03017"/>
<feature type="domain" description="CusB-like beta-barrel" evidence="4">
    <location>
        <begin position="308"/>
        <end position="379"/>
    </location>
</feature>